<dbReference type="GO" id="GO:0071949">
    <property type="term" value="F:FAD binding"/>
    <property type="evidence" value="ECO:0007669"/>
    <property type="project" value="TreeGrafter"/>
</dbReference>
<dbReference type="Pfam" id="PF01619">
    <property type="entry name" value="Pro_dh"/>
    <property type="match status" value="1"/>
</dbReference>
<evidence type="ECO:0000256" key="1">
    <source>
        <dbReference type="ARBA" id="ARBA00023002"/>
    </source>
</evidence>
<feature type="domain" description="Proline dehydrogenase" evidence="2">
    <location>
        <begin position="79"/>
        <end position="377"/>
    </location>
</feature>
<dbReference type="Gene3D" id="3.20.20.220">
    <property type="match status" value="1"/>
</dbReference>
<name>L8JYH9_9BACT</name>
<evidence type="ECO:0000313" key="3">
    <source>
        <dbReference type="EMBL" id="ELR72704.1"/>
    </source>
</evidence>
<accession>L8JYH9</accession>
<protein>
    <submittedName>
        <fullName evidence="3">Carbapenem antibiotics biosynthesis protein carD</fullName>
    </submittedName>
</protein>
<dbReference type="InterPro" id="IPR002872">
    <property type="entry name" value="Proline_DH_dom"/>
</dbReference>
<reference evidence="3 4" key="1">
    <citation type="submission" date="2012-12" db="EMBL/GenBank/DDBJ databases">
        <title>Genome assembly of Fulvivirga imtechensis AK7.</title>
        <authorList>
            <person name="Nupur N."/>
            <person name="Khatri I."/>
            <person name="Kumar R."/>
            <person name="Subramanian S."/>
            <person name="Pinnaka A."/>
        </authorList>
    </citation>
    <scope>NUCLEOTIDE SEQUENCE [LARGE SCALE GENOMIC DNA]</scope>
    <source>
        <strain evidence="3 4">AK7</strain>
    </source>
</reference>
<dbReference type="GO" id="GO:0010133">
    <property type="term" value="P:L-proline catabolic process to L-glutamate"/>
    <property type="evidence" value="ECO:0007669"/>
    <property type="project" value="TreeGrafter"/>
</dbReference>
<dbReference type="PANTHER" id="PTHR13914:SF0">
    <property type="entry name" value="PROLINE DEHYDROGENASE 1, MITOCHONDRIAL"/>
    <property type="match status" value="1"/>
</dbReference>
<dbReference type="EMBL" id="AMZN01000015">
    <property type="protein sequence ID" value="ELR72704.1"/>
    <property type="molecule type" value="Genomic_DNA"/>
</dbReference>
<organism evidence="3 4">
    <name type="scientific">Fulvivirga imtechensis AK7</name>
    <dbReference type="NCBI Taxonomy" id="1237149"/>
    <lineage>
        <taxon>Bacteria</taxon>
        <taxon>Pseudomonadati</taxon>
        <taxon>Bacteroidota</taxon>
        <taxon>Cytophagia</taxon>
        <taxon>Cytophagales</taxon>
        <taxon>Fulvivirgaceae</taxon>
        <taxon>Fulvivirga</taxon>
    </lineage>
</organism>
<sequence length="392" mass="44698">MNLNSNISFDDTSVAFQAKSTKALKKANLMFTVVNNPLMSKLATKSVKLAFALNLPIKGIIKSTVFEHFCGGENIEDSKQTINELADFHIGAILDYAVEGEDNEATFDATKMEVMRTIDAAKASPNIPFSVFKVTGIASASILQKVQEKKELTEAEAQAYERVKVRVDEICRKAYENDVPILIDAEDSWIQEPIDEMVYAMMQKYNQKRAIVYNTFQMYRVDMLDNLRKAHHYATMHNYFFGAKLVRGAYMEKERERAAEMGYPDPIQPNKEATDRDFDKALAFCIDNKQRISLVCGSHNENSNYYLALLMEKHSMKNDDSRVYFAQLYGMSDNISFNLAKAGYNVVKYVPYGPVKVVMPYLFRRAEENTSVAGQSSRELSLIRKELKRREN</sequence>
<dbReference type="AlphaFoldDB" id="L8JYH9"/>
<dbReference type="Proteomes" id="UP000011135">
    <property type="component" value="Unassembled WGS sequence"/>
</dbReference>
<dbReference type="RefSeq" id="WP_009578755.1">
    <property type="nucleotide sequence ID" value="NZ_AMZN01000015.1"/>
</dbReference>
<keyword evidence="4" id="KW-1185">Reference proteome</keyword>
<dbReference type="GO" id="GO:0004657">
    <property type="term" value="F:proline dehydrogenase activity"/>
    <property type="evidence" value="ECO:0007669"/>
    <property type="project" value="InterPro"/>
</dbReference>
<evidence type="ECO:0000313" key="4">
    <source>
        <dbReference type="Proteomes" id="UP000011135"/>
    </source>
</evidence>
<dbReference type="OrthoDB" id="1401444at2"/>
<evidence type="ECO:0000259" key="2">
    <source>
        <dbReference type="Pfam" id="PF01619"/>
    </source>
</evidence>
<dbReference type="SUPFAM" id="SSF51730">
    <property type="entry name" value="FAD-linked oxidoreductase"/>
    <property type="match status" value="1"/>
</dbReference>
<dbReference type="PANTHER" id="PTHR13914">
    <property type="entry name" value="PROLINE OXIDASE"/>
    <property type="match status" value="1"/>
</dbReference>
<keyword evidence="1" id="KW-0560">Oxidoreductase</keyword>
<comment type="caution">
    <text evidence="3">The sequence shown here is derived from an EMBL/GenBank/DDBJ whole genome shotgun (WGS) entry which is preliminary data.</text>
</comment>
<dbReference type="InterPro" id="IPR029041">
    <property type="entry name" value="FAD-linked_oxidoreductase-like"/>
</dbReference>
<dbReference type="InterPro" id="IPR015659">
    <property type="entry name" value="Proline_oxidase"/>
</dbReference>
<gene>
    <name evidence="3" type="ORF">C900_01083</name>
</gene>
<dbReference type="PATRIC" id="fig|1237149.3.peg.1287"/>
<dbReference type="STRING" id="1237149.C900_01083"/>
<proteinExistence type="predicted"/>
<dbReference type="eggNOG" id="COG0506">
    <property type="taxonomic scope" value="Bacteria"/>
</dbReference>